<organism evidence="4 5">
    <name type="scientific">Pedobacter alpinus</name>
    <dbReference type="NCBI Taxonomy" id="1590643"/>
    <lineage>
        <taxon>Bacteria</taxon>
        <taxon>Pseudomonadati</taxon>
        <taxon>Bacteroidota</taxon>
        <taxon>Sphingobacteriia</taxon>
        <taxon>Sphingobacteriales</taxon>
        <taxon>Sphingobacteriaceae</taxon>
        <taxon>Pedobacter</taxon>
    </lineage>
</organism>
<dbReference type="InterPro" id="IPR046947">
    <property type="entry name" value="LytR-like"/>
</dbReference>
<dbReference type="InterPro" id="IPR001789">
    <property type="entry name" value="Sig_transdc_resp-reg_receiver"/>
</dbReference>
<dbReference type="SMART" id="SM00850">
    <property type="entry name" value="LytTR"/>
    <property type="match status" value="1"/>
</dbReference>
<sequence>MIKVVLIDDELHCTESLEILLKSFAKPVQIIGKFNSSIEALTFIKKTEFDILFLDIEMPGINGFELLGQIGNFKFDVVFTTAYDQYAIKAFKYSALNYLLKPVDEVELLECLVKWENKSQKNLATNHFNFFMDVLQNSQITRSKIALPTTYGLEFIEISEIIRCQSDSNYTHFYLKNRESYLICRTLKEVETLLSTNGFIRIHQSHLINPLYLKKFLRNDGGYVVMEDGEKISVSKNNKDKIIDIFNQIERN</sequence>
<gene>
    <name evidence="4" type="ORF">ACFSSE_17425</name>
</gene>
<dbReference type="Gene3D" id="3.40.50.2300">
    <property type="match status" value="1"/>
</dbReference>
<dbReference type="PROSITE" id="PS50110">
    <property type="entry name" value="RESPONSE_REGULATORY"/>
    <property type="match status" value="1"/>
</dbReference>
<dbReference type="PROSITE" id="PS50930">
    <property type="entry name" value="HTH_LYTTR"/>
    <property type="match status" value="1"/>
</dbReference>
<dbReference type="PANTHER" id="PTHR37299">
    <property type="entry name" value="TRANSCRIPTIONAL REGULATOR-RELATED"/>
    <property type="match status" value="1"/>
</dbReference>
<dbReference type="PANTHER" id="PTHR37299:SF1">
    <property type="entry name" value="STAGE 0 SPORULATION PROTEIN A HOMOLOG"/>
    <property type="match status" value="1"/>
</dbReference>
<protein>
    <submittedName>
        <fullName evidence="4">LytR/AlgR family response regulator transcription factor</fullName>
    </submittedName>
</protein>
<reference evidence="5" key="1">
    <citation type="journal article" date="2019" name="Int. J. Syst. Evol. Microbiol.">
        <title>The Global Catalogue of Microorganisms (GCM) 10K type strain sequencing project: providing services to taxonomists for standard genome sequencing and annotation.</title>
        <authorList>
            <consortium name="The Broad Institute Genomics Platform"/>
            <consortium name="The Broad Institute Genome Sequencing Center for Infectious Disease"/>
            <person name="Wu L."/>
            <person name="Ma J."/>
        </authorList>
    </citation>
    <scope>NUCLEOTIDE SEQUENCE [LARGE SCALE GENOMIC DNA]</scope>
    <source>
        <strain evidence="5">KCTC 42456</strain>
    </source>
</reference>
<name>A0ABW5TY05_9SPHI</name>
<comment type="caution">
    <text evidence="4">The sequence shown here is derived from an EMBL/GenBank/DDBJ whole genome shotgun (WGS) entry which is preliminary data.</text>
</comment>
<evidence type="ECO:0000313" key="4">
    <source>
        <dbReference type="EMBL" id="MFD2733494.1"/>
    </source>
</evidence>
<dbReference type="SUPFAM" id="SSF52172">
    <property type="entry name" value="CheY-like"/>
    <property type="match status" value="1"/>
</dbReference>
<dbReference type="SMART" id="SM00448">
    <property type="entry name" value="REC"/>
    <property type="match status" value="1"/>
</dbReference>
<keyword evidence="1" id="KW-0597">Phosphoprotein</keyword>
<dbReference type="InterPro" id="IPR007492">
    <property type="entry name" value="LytTR_DNA-bd_dom"/>
</dbReference>
<dbReference type="InterPro" id="IPR011006">
    <property type="entry name" value="CheY-like_superfamily"/>
</dbReference>
<dbReference type="Pfam" id="PF00072">
    <property type="entry name" value="Response_reg"/>
    <property type="match status" value="1"/>
</dbReference>
<feature type="domain" description="Response regulatory" evidence="2">
    <location>
        <begin position="3"/>
        <end position="116"/>
    </location>
</feature>
<evidence type="ECO:0000259" key="2">
    <source>
        <dbReference type="PROSITE" id="PS50110"/>
    </source>
</evidence>
<feature type="domain" description="HTH LytTR-type" evidence="3">
    <location>
        <begin position="145"/>
        <end position="248"/>
    </location>
</feature>
<evidence type="ECO:0000259" key="3">
    <source>
        <dbReference type="PROSITE" id="PS50930"/>
    </source>
</evidence>
<dbReference type="Proteomes" id="UP001597546">
    <property type="component" value="Unassembled WGS sequence"/>
</dbReference>
<dbReference type="Pfam" id="PF04397">
    <property type="entry name" value="LytTR"/>
    <property type="match status" value="1"/>
</dbReference>
<evidence type="ECO:0000256" key="1">
    <source>
        <dbReference type="PROSITE-ProRule" id="PRU00169"/>
    </source>
</evidence>
<feature type="modified residue" description="4-aspartylphosphate" evidence="1">
    <location>
        <position position="55"/>
    </location>
</feature>
<proteinExistence type="predicted"/>
<dbReference type="RefSeq" id="WP_379045202.1">
    <property type="nucleotide sequence ID" value="NZ_JBHSKW010000051.1"/>
</dbReference>
<evidence type="ECO:0000313" key="5">
    <source>
        <dbReference type="Proteomes" id="UP001597546"/>
    </source>
</evidence>
<dbReference type="Gene3D" id="2.40.50.1020">
    <property type="entry name" value="LytTr DNA-binding domain"/>
    <property type="match status" value="1"/>
</dbReference>
<keyword evidence="5" id="KW-1185">Reference proteome</keyword>
<accession>A0ABW5TY05</accession>
<dbReference type="EMBL" id="JBHULV010000056">
    <property type="protein sequence ID" value="MFD2733494.1"/>
    <property type="molecule type" value="Genomic_DNA"/>
</dbReference>